<gene>
    <name evidence="3" type="ORF">F6R98_14975</name>
</gene>
<proteinExistence type="predicted"/>
<dbReference type="Proteomes" id="UP000325755">
    <property type="component" value="Chromosome"/>
</dbReference>
<dbReference type="SMART" id="SM00267">
    <property type="entry name" value="GGDEF"/>
    <property type="match status" value="1"/>
</dbReference>
<dbReference type="CDD" id="cd01948">
    <property type="entry name" value="EAL"/>
    <property type="match status" value="1"/>
</dbReference>
<dbReference type="InterPro" id="IPR000160">
    <property type="entry name" value="GGDEF_dom"/>
</dbReference>
<dbReference type="EMBL" id="CP044205">
    <property type="protein sequence ID" value="QFY43766.1"/>
    <property type="molecule type" value="Genomic_DNA"/>
</dbReference>
<dbReference type="OrthoDB" id="9176779at2"/>
<dbReference type="InParanoid" id="A0A5Q0BPX0"/>
<dbReference type="Pfam" id="PF00563">
    <property type="entry name" value="EAL"/>
    <property type="match status" value="1"/>
</dbReference>
<organism evidence="3 4">
    <name type="scientific">Candidatus Methylospira mobilis</name>
    <dbReference type="NCBI Taxonomy" id="1808979"/>
    <lineage>
        <taxon>Bacteria</taxon>
        <taxon>Pseudomonadati</taxon>
        <taxon>Pseudomonadota</taxon>
        <taxon>Gammaproteobacteria</taxon>
        <taxon>Methylococcales</taxon>
        <taxon>Methylococcaceae</taxon>
        <taxon>Candidatus Methylospira</taxon>
    </lineage>
</organism>
<evidence type="ECO:0000313" key="4">
    <source>
        <dbReference type="Proteomes" id="UP000325755"/>
    </source>
</evidence>
<name>A0A5Q0BPX0_9GAMM</name>
<evidence type="ECO:0000259" key="1">
    <source>
        <dbReference type="PROSITE" id="PS50883"/>
    </source>
</evidence>
<dbReference type="PROSITE" id="PS50883">
    <property type="entry name" value="EAL"/>
    <property type="match status" value="1"/>
</dbReference>
<dbReference type="Gene3D" id="3.30.70.270">
    <property type="match status" value="1"/>
</dbReference>
<evidence type="ECO:0000259" key="2">
    <source>
        <dbReference type="PROSITE" id="PS50887"/>
    </source>
</evidence>
<dbReference type="SUPFAM" id="SSF55073">
    <property type="entry name" value="Nucleotide cyclase"/>
    <property type="match status" value="1"/>
</dbReference>
<dbReference type="SMART" id="SM00052">
    <property type="entry name" value="EAL"/>
    <property type="match status" value="1"/>
</dbReference>
<dbReference type="KEGG" id="mmob:F6R98_14975"/>
<dbReference type="AlphaFoldDB" id="A0A5Q0BPX0"/>
<reference evidence="3 4" key="1">
    <citation type="submission" date="2019-09" db="EMBL/GenBank/DDBJ databases">
        <title>Ecophysiology of the spiral-shaped methanotroph Methylospira mobilis as revealed by the complete genome sequence.</title>
        <authorList>
            <person name="Oshkin I.Y."/>
            <person name="Dedysh S.N."/>
            <person name="Miroshnikov K."/>
            <person name="Danilova O.V."/>
            <person name="Hakobyan A."/>
            <person name="Liesack W."/>
        </authorList>
    </citation>
    <scope>NUCLEOTIDE SEQUENCE [LARGE SCALE GENOMIC DNA]</scope>
    <source>
        <strain evidence="3 4">Shm1</strain>
    </source>
</reference>
<dbReference type="PANTHER" id="PTHR33121">
    <property type="entry name" value="CYCLIC DI-GMP PHOSPHODIESTERASE PDEF"/>
    <property type="match status" value="1"/>
</dbReference>
<dbReference type="InterPro" id="IPR029787">
    <property type="entry name" value="Nucleotide_cyclase"/>
</dbReference>
<dbReference type="PANTHER" id="PTHR33121:SF70">
    <property type="entry name" value="SIGNALING PROTEIN YKOW"/>
    <property type="match status" value="1"/>
</dbReference>
<dbReference type="Gene3D" id="3.20.20.450">
    <property type="entry name" value="EAL domain"/>
    <property type="match status" value="1"/>
</dbReference>
<feature type="domain" description="GGDEF" evidence="2">
    <location>
        <begin position="1"/>
        <end position="113"/>
    </location>
</feature>
<dbReference type="InterPro" id="IPR043128">
    <property type="entry name" value="Rev_trsase/Diguanyl_cyclase"/>
</dbReference>
<keyword evidence="4" id="KW-1185">Reference proteome</keyword>
<accession>A0A5Q0BPX0</accession>
<dbReference type="Pfam" id="PF00990">
    <property type="entry name" value="GGDEF"/>
    <property type="match status" value="1"/>
</dbReference>
<protein>
    <submittedName>
        <fullName evidence="3">EAL domain-containing protein</fullName>
    </submittedName>
</protein>
<dbReference type="InterPro" id="IPR050706">
    <property type="entry name" value="Cyclic-di-GMP_PDE-like"/>
</dbReference>
<dbReference type="PROSITE" id="PS50887">
    <property type="entry name" value="GGDEF"/>
    <property type="match status" value="1"/>
</dbReference>
<sequence>MRAHSQIMWVERYFHSHLIWVCRCADCGFMCFRLRVVTNIHSKLHCENILSRIHKSLAQPYSINSEQAIIAASSGITIYPVDSADNETLLRHADHAMYQAKQSGRNRYLFFDTDQDQQLQSRRELLDSIEDAVTRHELRLYYQPQVNINTGAIVGMEALIRWQHPERGLLQPMEFLPLLEGSEQEYIVGSWVIEEALQQLHQWRNEGLDINMGVNISPRLLHRNTFINQLGQTLAKFPDIQSRWLELEILESSAMDNLQAAKNIVWLCSNALGVQFALDDFGTGYSSLSHLRHLPVSSIKIDQSFVRDMLEDPHDFSIVEGVIGISKAFGHRVVAEGLETEAHGLAFLAMGGTYAQGYCIARPMPADEVPPWCKTWQPFDSWKKFDIKNS</sequence>
<evidence type="ECO:0000313" key="3">
    <source>
        <dbReference type="EMBL" id="QFY43766.1"/>
    </source>
</evidence>
<dbReference type="InterPro" id="IPR035919">
    <property type="entry name" value="EAL_sf"/>
</dbReference>
<feature type="domain" description="EAL" evidence="1">
    <location>
        <begin position="122"/>
        <end position="377"/>
    </location>
</feature>
<dbReference type="SUPFAM" id="SSF141868">
    <property type="entry name" value="EAL domain-like"/>
    <property type="match status" value="1"/>
</dbReference>
<dbReference type="GO" id="GO:0071111">
    <property type="term" value="F:cyclic-guanylate-specific phosphodiesterase activity"/>
    <property type="evidence" value="ECO:0007669"/>
    <property type="project" value="InterPro"/>
</dbReference>
<dbReference type="InterPro" id="IPR001633">
    <property type="entry name" value="EAL_dom"/>
</dbReference>